<gene>
    <name evidence="1" type="ORF">KF715C_ch40450</name>
</gene>
<organism evidence="1 2">
    <name type="scientific">Pseudomonas putida</name>
    <name type="common">Arthrobacter siderocapsulatus</name>
    <dbReference type="NCBI Taxonomy" id="303"/>
    <lineage>
        <taxon>Bacteria</taxon>
        <taxon>Pseudomonadati</taxon>
        <taxon>Pseudomonadota</taxon>
        <taxon>Gammaproteobacteria</taxon>
        <taxon>Pseudomonadales</taxon>
        <taxon>Pseudomonadaceae</taxon>
        <taxon>Pseudomonas</taxon>
    </lineage>
</organism>
<evidence type="ECO:0000313" key="1">
    <source>
        <dbReference type="EMBL" id="BAW24618.1"/>
    </source>
</evidence>
<name>A0A1L7NGN5_PSEPU</name>
<proteinExistence type="predicted"/>
<evidence type="ECO:0000313" key="2">
    <source>
        <dbReference type="Proteomes" id="UP000218731"/>
    </source>
</evidence>
<protein>
    <submittedName>
        <fullName evidence="1">Uncharacterized protein</fullName>
    </submittedName>
</protein>
<reference evidence="1 2" key="1">
    <citation type="submission" date="2015-11" db="EMBL/GenBank/DDBJ databases">
        <title>Complete genome sequencing of a biphenyl-degrading bacterium, Pseudomonas putida KF715 (=NBRC110667).</title>
        <authorList>
            <person name="Suenaga H."/>
            <person name="Fujihara N."/>
            <person name="Watanabe T."/>
            <person name="Hirose J."/>
            <person name="Kimura N."/>
            <person name="Yamazoe A."/>
            <person name="Hosoyama A."/>
            <person name="Shimodaira J."/>
            <person name="Furukawa K."/>
        </authorList>
    </citation>
    <scope>NUCLEOTIDE SEQUENCE [LARGE SCALE GENOMIC DNA]</scope>
    <source>
        <strain evidence="1 2">KF715</strain>
    </source>
</reference>
<dbReference type="EMBL" id="AP015029">
    <property type="protein sequence ID" value="BAW24618.1"/>
    <property type="molecule type" value="Genomic_DNA"/>
</dbReference>
<accession>A0A1L7NGN5</accession>
<dbReference type="AlphaFoldDB" id="A0A1L7NGN5"/>
<sequence>MVKQVEPRWHGNDHVLDPQRLGLEGRVAGAMKRHPCVVAAVTKSLKQNVTCNLKKREGDVWLFRALSREKRRKVW</sequence>
<dbReference type="Proteomes" id="UP000218731">
    <property type="component" value="Chromosome 1"/>
</dbReference>